<evidence type="ECO:0000256" key="2">
    <source>
        <dbReference type="ARBA" id="ARBA00008982"/>
    </source>
</evidence>
<keyword evidence="12" id="KW-1185">Reference proteome</keyword>
<feature type="binding site" evidence="9">
    <location>
        <position position="324"/>
    </location>
    <ligand>
        <name>ATP</name>
        <dbReference type="ChEBI" id="CHEBI:30616"/>
    </ligand>
</feature>
<dbReference type="SUPFAM" id="SSF53748">
    <property type="entry name" value="Phosphoglycerate kinase"/>
    <property type="match status" value="1"/>
</dbReference>
<evidence type="ECO:0000256" key="9">
    <source>
        <dbReference type="HAMAP-Rule" id="MF_00145"/>
    </source>
</evidence>
<evidence type="ECO:0000313" key="12">
    <source>
        <dbReference type="Proteomes" id="UP000622707"/>
    </source>
</evidence>
<evidence type="ECO:0000313" key="11">
    <source>
        <dbReference type="EMBL" id="MBL0425487.1"/>
    </source>
</evidence>
<evidence type="ECO:0000256" key="7">
    <source>
        <dbReference type="ARBA" id="ARBA00022777"/>
    </source>
</evidence>
<evidence type="ECO:0000256" key="3">
    <source>
        <dbReference type="ARBA" id="ARBA00011245"/>
    </source>
</evidence>
<dbReference type="InterPro" id="IPR036043">
    <property type="entry name" value="Phosphoglycerate_kinase_sf"/>
</dbReference>
<dbReference type="Proteomes" id="UP000622707">
    <property type="component" value="Unassembled WGS sequence"/>
</dbReference>
<comment type="caution">
    <text evidence="9">Lacks conserved residue(s) required for the propagation of feature annotation.</text>
</comment>
<comment type="caution">
    <text evidence="11">The sequence shown here is derived from an EMBL/GenBank/DDBJ whole genome shotgun (WGS) entry which is preliminary data.</text>
</comment>
<feature type="binding site" evidence="9">
    <location>
        <begin position="350"/>
        <end position="353"/>
    </location>
    <ligand>
        <name>ATP</name>
        <dbReference type="ChEBI" id="CHEBI:30616"/>
    </ligand>
</feature>
<keyword evidence="8 9" id="KW-0067">ATP-binding</keyword>
<reference evidence="11 12" key="1">
    <citation type="journal article" date="2017" name="Int. J. Syst. Evol. Microbiol.">
        <title>Ramlibacter alkalitolerans sp. nov., alkali-tolerant bacterium isolated from soil of ginseng.</title>
        <authorList>
            <person name="Lee D.H."/>
            <person name="Cha C.J."/>
        </authorList>
    </citation>
    <scope>NUCLEOTIDE SEQUENCE [LARGE SCALE GENOMIC DNA]</scope>
    <source>
        <strain evidence="11 12">KACC 19305</strain>
    </source>
</reference>
<organism evidence="11 12">
    <name type="scientific">Ramlibacter alkalitolerans</name>
    <dbReference type="NCBI Taxonomy" id="2039631"/>
    <lineage>
        <taxon>Bacteria</taxon>
        <taxon>Pseudomonadati</taxon>
        <taxon>Pseudomonadota</taxon>
        <taxon>Betaproteobacteria</taxon>
        <taxon>Burkholderiales</taxon>
        <taxon>Comamonadaceae</taxon>
        <taxon>Ramlibacter</taxon>
    </lineage>
</organism>
<evidence type="ECO:0000256" key="5">
    <source>
        <dbReference type="ARBA" id="ARBA00022679"/>
    </source>
</evidence>
<evidence type="ECO:0000256" key="6">
    <source>
        <dbReference type="ARBA" id="ARBA00022741"/>
    </source>
</evidence>
<dbReference type="EC" id="2.7.2.3" evidence="4 9"/>
<accession>A0ABS1JML8</accession>
<dbReference type="PANTHER" id="PTHR11406:SF23">
    <property type="entry name" value="PHOSPHOGLYCERATE KINASE 1, CHLOROPLASTIC-RELATED"/>
    <property type="match status" value="1"/>
</dbReference>
<comment type="similarity">
    <text evidence="2 9 10">Belongs to the phosphoglycerate kinase family.</text>
</comment>
<evidence type="ECO:0000256" key="8">
    <source>
        <dbReference type="ARBA" id="ARBA00022840"/>
    </source>
</evidence>
<keyword evidence="7 9" id="KW-0418">Kinase</keyword>
<name>A0ABS1JML8_9BURK</name>
<dbReference type="PROSITE" id="PS00111">
    <property type="entry name" value="PGLYCERATE_KINASE"/>
    <property type="match status" value="1"/>
</dbReference>
<comment type="subcellular location">
    <subcellularLocation>
        <location evidence="9">Cytoplasm</location>
    </subcellularLocation>
</comment>
<dbReference type="Gene3D" id="3.40.50.1260">
    <property type="entry name" value="Phosphoglycerate kinase, N-terminal domain"/>
    <property type="match status" value="2"/>
</dbReference>
<feature type="binding site" evidence="9">
    <location>
        <position position="41"/>
    </location>
    <ligand>
        <name>substrate</name>
    </ligand>
</feature>
<comment type="pathway">
    <text evidence="9">Carbohydrate degradation; glycolysis; pyruvate from D-glyceraldehyde 3-phosphate: step 2/5.</text>
</comment>
<sequence length="397" mass="41501">MNVLRFSDLCDQGRARGRRVFIRADLNVPQDDAGNITEETRIRASVPCIQLALAGGAAVMVTSHLGRPTEGELKDADSLAPVAKRLSELLGRPVPLKQDWVDGVDVQPGEVVLLENCRVNKGEKKNNPELAKKMAALCDIYVNDAFGTAHRAEATTYGIAEYAKVACAGPLLAAEIDAISKALANPKRPLVAIVAGSKVSTKLTILQSLAKNVDQLIVGGGIANTFLLAEGLPIGKSLAEADLVDEAKAVIQAMKARGAEVPIPTDVVVAKAFAADAQATVKQAQDVAADDLILDIGPQTAQRLATQLEAAGTIVWNGPVGVFEFDAFAQGTETIARAIAASSAFSIAGGGDTLAAIAKYGIEQDVGYISTGGGAFLEVLEGKKLPAFEILERRAQA</sequence>
<feature type="binding site" evidence="9">
    <location>
        <position position="118"/>
    </location>
    <ligand>
        <name>substrate</name>
    </ligand>
</feature>
<keyword evidence="9" id="KW-0963">Cytoplasm</keyword>
<evidence type="ECO:0000256" key="10">
    <source>
        <dbReference type="RuleBase" id="RU000532"/>
    </source>
</evidence>
<keyword evidence="5 9" id="KW-0808">Transferase</keyword>
<keyword evidence="9" id="KW-0324">Glycolysis</keyword>
<proteinExistence type="inferred from homology"/>
<feature type="binding site" evidence="9">
    <location>
        <position position="151"/>
    </location>
    <ligand>
        <name>substrate</name>
    </ligand>
</feature>
<dbReference type="EMBL" id="JAEQND010000005">
    <property type="protein sequence ID" value="MBL0425487.1"/>
    <property type="molecule type" value="Genomic_DNA"/>
</dbReference>
<dbReference type="InterPro" id="IPR015911">
    <property type="entry name" value="Phosphoglycerate_kinase_CS"/>
</dbReference>
<dbReference type="InterPro" id="IPR001576">
    <property type="entry name" value="Phosphoglycerate_kinase"/>
</dbReference>
<dbReference type="RefSeq" id="WP_201689133.1">
    <property type="nucleotide sequence ID" value="NZ_JAEQND010000005.1"/>
</dbReference>
<feature type="binding site" evidence="9">
    <location>
        <begin position="25"/>
        <end position="27"/>
    </location>
    <ligand>
        <name>substrate</name>
    </ligand>
</feature>
<protein>
    <recommendedName>
        <fullName evidence="4 9">Phosphoglycerate kinase</fullName>
        <ecNumber evidence="4 9">2.7.2.3</ecNumber>
    </recommendedName>
</protein>
<dbReference type="GO" id="GO:0016301">
    <property type="term" value="F:kinase activity"/>
    <property type="evidence" value="ECO:0007669"/>
    <property type="project" value="UniProtKB-KW"/>
</dbReference>
<dbReference type="PIRSF" id="PIRSF000724">
    <property type="entry name" value="Pgk"/>
    <property type="match status" value="1"/>
</dbReference>
<comment type="catalytic activity">
    <reaction evidence="1 9 10">
        <text>(2R)-3-phosphoglycerate + ATP = (2R)-3-phospho-glyceroyl phosphate + ADP</text>
        <dbReference type="Rhea" id="RHEA:14801"/>
        <dbReference type="ChEBI" id="CHEBI:30616"/>
        <dbReference type="ChEBI" id="CHEBI:57604"/>
        <dbReference type="ChEBI" id="CHEBI:58272"/>
        <dbReference type="ChEBI" id="CHEBI:456216"/>
        <dbReference type="EC" id="2.7.2.3"/>
    </reaction>
</comment>
<feature type="binding site" evidence="9">
    <location>
        <begin position="64"/>
        <end position="67"/>
    </location>
    <ligand>
        <name>substrate</name>
    </ligand>
</feature>
<dbReference type="PANTHER" id="PTHR11406">
    <property type="entry name" value="PHOSPHOGLYCERATE KINASE"/>
    <property type="match status" value="1"/>
</dbReference>
<dbReference type="HAMAP" id="MF_00145">
    <property type="entry name" value="Phosphoglyc_kinase"/>
    <property type="match status" value="1"/>
</dbReference>
<dbReference type="InterPro" id="IPR015824">
    <property type="entry name" value="Phosphoglycerate_kinase_N"/>
</dbReference>
<gene>
    <name evidence="9" type="primary">pgk</name>
    <name evidence="11" type="ORF">JI746_10250</name>
</gene>
<dbReference type="Pfam" id="PF00162">
    <property type="entry name" value="PGK"/>
    <property type="match status" value="1"/>
</dbReference>
<comment type="subunit">
    <text evidence="3 9">Monomer.</text>
</comment>
<feature type="binding site" evidence="9">
    <location>
        <position position="202"/>
    </location>
    <ligand>
        <name>ATP</name>
        <dbReference type="ChEBI" id="CHEBI:30616"/>
    </ligand>
</feature>
<dbReference type="PRINTS" id="PR00477">
    <property type="entry name" value="PHGLYCKINASE"/>
</dbReference>
<keyword evidence="6 9" id="KW-0547">Nucleotide-binding</keyword>
<evidence type="ECO:0000256" key="1">
    <source>
        <dbReference type="ARBA" id="ARBA00000642"/>
    </source>
</evidence>
<evidence type="ECO:0000256" key="4">
    <source>
        <dbReference type="ARBA" id="ARBA00013061"/>
    </source>
</evidence>